<dbReference type="eggNOG" id="COG0068">
    <property type="taxonomic scope" value="Bacteria"/>
</dbReference>
<comment type="catalytic activity">
    <reaction evidence="9">
        <text>an acyl phosphate + H2O = a carboxylate + phosphate + H(+)</text>
        <dbReference type="Rhea" id="RHEA:14965"/>
        <dbReference type="ChEBI" id="CHEBI:15377"/>
        <dbReference type="ChEBI" id="CHEBI:15378"/>
        <dbReference type="ChEBI" id="CHEBI:29067"/>
        <dbReference type="ChEBI" id="CHEBI:43474"/>
        <dbReference type="ChEBI" id="CHEBI:59918"/>
        <dbReference type="EC" id="3.6.1.7"/>
    </reaction>
</comment>
<dbReference type="Gene3D" id="3.30.420.360">
    <property type="match status" value="1"/>
</dbReference>
<dbReference type="Proteomes" id="UP000001695">
    <property type="component" value="Chromosome"/>
</dbReference>
<dbReference type="Pfam" id="PF22521">
    <property type="entry name" value="HypF_C_2"/>
    <property type="match status" value="1"/>
</dbReference>
<dbReference type="UniPathway" id="UPA00335"/>
<dbReference type="GO" id="GO:0016743">
    <property type="term" value="F:carboxyl- or carbamoyltransferase activity"/>
    <property type="evidence" value="ECO:0007669"/>
    <property type="project" value="UniProtKB-UniRule"/>
</dbReference>
<dbReference type="Pfam" id="PF00708">
    <property type="entry name" value="Acylphosphatase"/>
    <property type="match status" value="1"/>
</dbReference>
<dbReference type="InterPro" id="IPR011125">
    <property type="entry name" value="Znf_HypF"/>
</dbReference>
<comment type="pathway">
    <text evidence="1 8">Protein modification; [NiFe] hydrogenase maturation.</text>
</comment>
<protein>
    <recommendedName>
        <fullName evidence="8">Carbamoyltransferase HypF</fullName>
        <ecNumber evidence="8">6.2.-.-</ecNumber>
    </recommendedName>
</protein>
<reference evidence="12 13" key="2">
    <citation type="journal article" date="2010" name="J. Bacteriol.">
        <title>Complete genome sequence of Beijerinckia indica subsp. indica.</title>
        <authorList>
            <person name="Tamas I."/>
            <person name="Dedysh S.N."/>
            <person name="Liesack W."/>
            <person name="Stott M.B."/>
            <person name="Alam M."/>
            <person name="Murrell J.C."/>
            <person name="Dunfield P.F."/>
        </authorList>
    </citation>
    <scope>NUCLEOTIDE SEQUENCE [LARGE SCALE GENOMIC DNA]</scope>
    <source>
        <strain evidence="13">ATCC 9039 / DSM 1715 / NCIMB 8712</strain>
    </source>
</reference>
<dbReference type="KEGG" id="bid:Bind_1148"/>
<dbReference type="AlphaFoldDB" id="B2IJ27"/>
<dbReference type="PROSITE" id="PS51160">
    <property type="entry name" value="ACYLPHOSPHATASE_3"/>
    <property type="match status" value="1"/>
</dbReference>
<dbReference type="InterPro" id="IPR006070">
    <property type="entry name" value="Sua5-like_dom"/>
</dbReference>
<dbReference type="RefSeq" id="WP_012384147.1">
    <property type="nucleotide sequence ID" value="NC_010581.1"/>
</dbReference>
<keyword evidence="6" id="KW-0862">Zinc</keyword>
<dbReference type="GO" id="GO:0008270">
    <property type="term" value="F:zinc ion binding"/>
    <property type="evidence" value="ECO:0007669"/>
    <property type="project" value="UniProtKB-KW"/>
</dbReference>
<evidence type="ECO:0000256" key="4">
    <source>
        <dbReference type="ARBA" id="ARBA00022723"/>
    </source>
</evidence>
<name>B2IJ27_BEII9</name>
<dbReference type="InterPro" id="IPR036046">
    <property type="entry name" value="Acylphosphatase-like_dom_sf"/>
</dbReference>
<evidence type="ECO:0000256" key="1">
    <source>
        <dbReference type="ARBA" id="ARBA00004711"/>
    </source>
</evidence>
<feature type="active site" evidence="9">
    <location>
        <position position="39"/>
    </location>
</feature>
<dbReference type="PIRSF" id="PIRSF006256">
    <property type="entry name" value="CMPcnvr_hdrg_mat"/>
    <property type="match status" value="1"/>
</dbReference>
<evidence type="ECO:0000256" key="6">
    <source>
        <dbReference type="ARBA" id="ARBA00022833"/>
    </source>
</evidence>
<reference evidence="13" key="1">
    <citation type="submission" date="2008-03" db="EMBL/GenBank/DDBJ databases">
        <title>Complete sequence of chromosome of Beijerinckia indica subsp. indica ATCC 9039.</title>
        <authorList>
            <consortium name="US DOE Joint Genome Institute"/>
            <person name="Copeland A."/>
            <person name="Lucas S."/>
            <person name="Lapidus A."/>
            <person name="Glavina del Rio T."/>
            <person name="Dalin E."/>
            <person name="Tice H."/>
            <person name="Bruce D."/>
            <person name="Goodwin L."/>
            <person name="Pitluck S."/>
            <person name="LaButti K."/>
            <person name="Schmutz J."/>
            <person name="Larimer F."/>
            <person name="Land M."/>
            <person name="Hauser L."/>
            <person name="Kyrpides N."/>
            <person name="Mikhailova N."/>
            <person name="Dunfield P.F."/>
            <person name="Dedysh S.N."/>
            <person name="Liesack W."/>
            <person name="Saw J.H."/>
            <person name="Alam M."/>
            <person name="Chen Y."/>
            <person name="Murrell J.C."/>
            <person name="Richardson P."/>
        </authorList>
    </citation>
    <scope>NUCLEOTIDE SEQUENCE [LARGE SCALE GENOMIC DNA]</scope>
    <source>
        <strain evidence="13">ATCC 9039 / DSM 1715 / NCIMB 8712</strain>
    </source>
</reference>
<dbReference type="PROSITE" id="PS00150">
    <property type="entry name" value="ACYLPHOSPHATASE_1"/>
    <property type="match status" value="1"/>
</dbReference>
<evidence type="ECO:0000256" key="2">
    <source>
        <dbReference type="ARBA" id="ARBA00008097"/>
    </source>
</evidence>
<dbReference type="Gene3D" id="3.30.420.40">
    <property type="match status" value="1"/>
</dbReference>
<dbReference type="PANTHER" id="PTHR42959:SF1">
    <property type="entry name" value="CARBAMOYLTRANSFERASE HYPF"/>
    <property type="match status" value="1"/>
</dbReference>
<comment type="function">
    <text evidence="8">Involved in the maturation of [NiFe] hydrogenases. Along with HypE, it catalyzes the synthesis of the CN ligands of the active site iron of [NiFe]-hydrogenases. HypF functions as a carbamoyl transferase using carbamoylphosphate as a substrate and transferring the carboxamido moiety in an ATP-dependent reaction to the thiolate of the C-terminal cysteine of HypE yielding a protein-S-carboxamide.</text>
</comment>
<dbReference type="InterPro" id="IPR001792">
    <property type="entry name" value="Acylphosphatase-like_dom"/>
</dbReference>
<comment type="catalytic activity">
    <reaction evidence="7 8">
        <text>C-terminal L-cysteinyl-[HypE protein] + carbamoyl phosphate + ATP + H2O = C-terminal S-carboxamide-L-cysteinyl-[HypE protein] + AMP + phosphate + diphosphate + H(+)</text>
        <dbReference type="Rhea" id="RHEA:55636"/>
        <dbReference type="Rhea" id="RHEA-COMP:14247"/>
        <dbReference type="Rhea" id="RHEA-COMP:14392"/>
        <dbReference type="ChEBI" id="CHEBI:15377"/>
        <dbReference type="ChEBI" id="CHEBI:15378"/>
        <dbReference type="ChEBI" id="CHEBI:30616"/>
        <dbReference type="ChEBI" id="CHEBI:33019"/>
        <dbReference type="ChEBI" id="CHEBI:43474"/>
        <dbReference type="ChEBI" id="CHEBI:58228"/>
        <dbReference type="ChEBI" id="CHEBI:76913"/>
        <dbReference type="ChEBI" id="CHEBI:139126"/>
        <dbReference type="ChEBI" id="CHEBI:456215"/>
    </reaction>
</comment>
<dbReference type="NCBIfam" id="TIGR00143">
    <property type="entry name" value="hypF"/>
    <property type="match status" value="1"/>
</dbReference>
<dbReference type="Gene3D" id="3.30.110.120">
    <property type="match status" value="1"/>
</dbReference>
<evidence type="ECO:0000256" key="7">
    <source>
        <dbReference type="ARBA" id="ARBA00048220"/>
    </source>
</evidence>
<evidence type="ECO:0000256" key="8">
    <source>
        <dbReference type="PIRNR" id="PIRNR006256"/>
    </source>
</evidence>
<dbReference type="InterPro" id="IPR051060">
    <property type="entry name" value="Carbamoyltrans_HypF-like"/>
</dbReference>
<dbReference type="InterPro" id="IPR055128">
    <property type="entry name" value="HypF_C_2"/>
</dbReference>
<keyword evidence="4" id="KW-0479">Metal-binding</keyword>
<dbReference type="PANTHER" id="PTHR42959">
    <property type="entry name" value="CARBAMOYLTRANSFERASE"/>
    <property type="match status" value="1"/>
</dbReference>
<dbReference type="EC" id="6.2.-.-" evidence="8"/>
<feature type="domain" description="Acylphosphatase-like" evidence="10">
    <location>
        <begin position="6"/>
        <end position="92"/>
    </location>
</feature>
<dbReference type="Pfam" id="PF07503">
    <property type="entry name" value="zf-HYPF"/>
    <property type="match status" value="2"/>
</dbReference>
<dbReference type="GO" id="GO:0016874">
    <property type="term" value="F:ligase activity"/>
    <property type="evidence" value="ECO:0007669"/>
    <property type="project" value="UniProtKB-UniRule"/>
</dbReference>
<keyword evidence="13" id="KW-1185">Reference proteome</keyword>
<dbReference type="EMBL" id="CP001016">
    <property type="protein sequence ID" value="ACB94790.1"/>
    <property type="molecule type" value="Genomic_DNA"/>
</dbReference>
<dbReference type="Pfam" id="PF01300">
    <property type="entry name" value="Sua5_yciO_yrdC"/>
    <property type="match status" value="1"/>
</dbReference>
<evidence type="ECO:0000256" key="5">
    <source>
        <dbReference type="ARBA" id="ARBA00022771"/>
    </source>
</evidence>
<organism evidence="12 13">
    <name type="scientific">Beijerinckia indica subsp. indica (strain ATCC 9039 / DSM 1715 / NCIMB 8712)</name>
    <dbReference type="NCBI Taxonomy" id="395963"/>
    <lineage>
        <taxon>Bacteria</taxon>
        <taxon>Pseudomonadati</taxon>
        <taxon>Pseudomonadota</taxon>
        <taxon>Alphaproteobacteria</taxon>
        <taxon>Hyphomicrobiales</taxon>
        <taxon>Beijerinckiaceae</taxon>
        <taxon>Beijerinckia</taxon>
    </lineage>
</organism>
<dbReference type="GO" id="GO:0051604">
    <property type="term" value="P:protein maturation"/>
    <property type="evidence" value="ECO:0007669"/>
    <property type="project" value="TreeGrafter"/>
</dbReference>
<accession>B2IJ27</accession>
<dbReference type="InterPro" id="IPR004421">
    <property type="entry name" value="Carbamoyltransferase_HypF"/>
</dbReference>
<keyword evidence="5" id="KW-0863">Zinc-finger</keyword>
<comment type="similarity">
    <text evidence="2 8">Belongs to the carbamoyltransferase HypF family.</text>
</comment>
<dbReference type="InterPro" id="IPR017945">
    <property type="entry name" value="DHBP_synth_RibB-like_a/b_dom"/>
</dbReference>
<dbReference type="GO" id="GO:0003725">
    <property type="term" value="F:double-stranded RNA binding"/>
    <property type="evidence" value="ECO:0007669"/>
    <property type="project" value="InterPro"/>
</dbReference>
<evidence type="ECO:0000313" key="12">
    <source>
        <dbReference type="EMBL" id="ACB94790.1"/>
    </source>
</evidence>
<evidence type="ECO:0000259" key="10">
    <source>
        <dbReference type="PROSITE" id="PS51160"/>
    </source>
</evidence>
<feature type="active site" evidence="9">
    <location>
        <position position="21"/>
    </location>
</feature>
<dbReference type="OrthoDB" id="9808093at2"/>
<dbReference type="PROSITE" id="PS51163">
    <property type="entry name" value="YRDC"/>
    <property type="match status" value="1"/>
</dbReference>
<dbReference type="STRING" id="395963.Bind_1148"/>
<dbReference type="GO" id="GO:0003998">
    <property type="term" value="F:acylphosphatase activity"/>
    <property type="evidence" value="ECO:0007669"/>
    <property type="project" value="UniProtKB-EC"/>
</dbReference>
<dbReference type="Pfam" id="PF17788">
    <property type="entry name" value="HypF_C"/>
    <property type="match status" value="1"/>
</dbReference>
<keyword evidence="9" id="KW-0378">Hydrolase</keyword>
<dbReference type="InterPro" id="IPR041440">
    <property type="entry name" value="HypF_C"/>
</dbReference>
<dbReference type="Gene3D" id="3.90.870.50">
    <property type="match status" value="1"/>
</dbReference>
<feature type="domain" description="YrdC-like" evidence="11">
    <location>
        <begin position="201"/>
        <end position="390"/>
    </location>
</feature>
<sequence>METIETEILSVTGLVQGVGFRPFVWRLAQRLGLSGTVRNCGNAVEIVVCGPLDKRDALAEALRVEAPPRARVEGVTRIQGSPSNYMDFSIAPSGPGEVTAGIVPDLATCPACCAEIFDPGARRYHYAFTNCTDCGPRFSILSGLPYDRAHTTMASFSLCLACRADYENPADRRFHAEPIACPDCGPRLHFVGGDGQDYVGNQAFEVALALLRCGGILALKGIGGYHLACDATREDSVQLLRARKHRPTKPLAVMMRDLATAARYCALTQEERQALVDPSAPIVLVNRQDDSSLAPSLAPSLSPGLDRLGVLLPYTPLHHLLLDALAFPLVMSSGNRSGAPQVFEDDVALRDLAEIADGWLMHDRPIARRLDDSVVMVSAGAKRVLRRGRGLAPEPFLLAEDFLKAPPILALGADLKSAFCLIQGGRALLSHHLGDFNDPDSAATMDAAITDYSALFTHRLAAIAIDLHPDYRSADLGRRLAHDRSLPLIAVQHHHAHVAAVMADHGLPRSAGPVIGIVLDGLGFGDDGTIWGAEILLCDYARSRRLARLRPAPMPGSDRASLEPWRNLLASLDAAFGPQESMSRLHAAGRGPVLADRKISALRAMIKAGFNAPLASSAGRLFDAMAALLGVAPEIQTFEAEAAMTLEALARQASGEASNLPFLVTEVDGLKEIDPEPMWAAALHRLGAGEAPLMIAAGFHAGLAAIFAQVAVDEARRQGIGQIVLAGGVMQNALLFEALTAHVRAAGLGVLAPLRAPANDGGLALGQAVIASIRLMEAD</sequence>
<dbReference type="SUPFAM" id="SSF55821">
    <property type="entry name" value="YrdC/RibB"/>
    <property type="match status" value="1"/>
</dbReference>
<gene>
    <name evidence="12" type="ordered locus">Bind_1148</name>
</gene>
<dbReference type="InterPro" id="IPR017968">
    <property type="entry name" value="Acylphosphatase_CS"/>
</dbReference>
<evidence type="ECO:0000259" key="11">
    <source>
        <dbReference type="PROSITE" id="PS51163"/>
    </source>
</evidence>
<evidence type="ECO:0000313" key="13">
    <source>
        <dbReference type="Proteomes" id="UP000001695"/>
    </source>
</evidence>
<evidence type="ECO:0000256" key="9">
    <source>
        <dbReference type="PROSITE-ProRule" id="PRU00520"/>
    </source>
</evidence>
<keyword evidence="3" id="KW-0436">Ligase</keyword>
<evidence type="ECO:0000256" key="3">
    <source>
        <dbReference type="ARBA" id="ARBA00022598"/>
    </source>
</evidence>
<dbReference type="SUPFAM" id="SSF54975">
    <property type="entry name" value="Acylphosphatase/BLUF domain-like"/>
    <property type="match status" value="1"/>
</dbReference>
<proteinExistence type="inferred from homology"/>
<dbReference type="HOGENOM" id="CLU_009164_0_0_5"/>